<dbReference type="Gene3D" id="3.40.50.720">
    <property type="entry name" value="NAD(P)-binding Rossmann-like Domain"/>
    <property type="match status" value="1"/>
</dbReference>
<dbReference type="RefSeq" id="WP_186941455.1">
    <property type="nucleotide sequence ID" value="NZ_JACOGA010000006.1"/>
</dbReference>
<dbReference type="PRINTS" id="PR00080">
    <property type="entry name" value="SDRFAMILY"/>
</dbReference>
<comment type="caution">
    <text evidence="3">The sequence shown here is derived from an EMBL/GenBank/DDBJ whole genome shotgun (WGS) entry which is preliminary data.</text>
</comment>
<dbReference type="PRINTS" id="PR00081">
    <property type="entry name" value="GDHRDH"/>
</dbReference>
<dbReference type="PANTHER" id="PTHR42760:SF133">
    <property type="entry name" value="3-OXOACYL-[ACYL-CARRIER-PROTEIN] REDUCTASE"/>
    <property type="match status" value="1"/>
</dbReference>
<dbReference type="CDD" id="cd05233">
    <property type="entry name" value="SDR_c"/>
    <property type="match status" value="1"/>
</dbReference>
<dbReference type="EMBL" id="JACOGA010000006">
    <property type="protein sequence ID" value="MBC3873413.1"/>
    <property type="molecule type" value="Genomic_DNA"/>
</dbReference>
<evidence type="ECO:0000313" key="3">
    <source>
        <dbReference type="EMBL" id="MBC3873413.1"/>
    </source>
</evidence>
<sequence>MSSTLLSTVKQNALIIGGTSGIGFATAEQLVRKGIHVSIVGKQGNKLAAAKQKLQGLSDDAQIDTIQADLYLPSDVDKLIAEIDKHQGHFQYLVNAAGSFKLLSFLSHQRQDYRAYLDLNEASFFITQAVARNMCKHGGGAIVNIGSMWAKQAIKLTPSSAYSMAKAGLHSLTQHLAMELAEHHIRVNTVSPAVVKTPIYQSFIPADQVDSALDGFNDFHPIGRIGQAHDVANVINFLLSEEASWVTGAVWDVDGGVMAGRNT</sequence>
<protein>
    <submittedName>
        <fullName evidence="3">SDR family oxidoreductase</fullName>
    </submittedName>
</protein>
<reference evidence="3 4" key="1">
    <citation type="submission" date="2020-08" db="EMBL/GenBank/DDBJ databases">
        <title>Novel species isolated from subtropical streams in China.</title>
        <authorList>
            <person name="Lu H."/>
        </authorList>
    </citation>
    <scope>NUCLEOTIDE SEQUENCE [LARGE SCALE GENOMIC DNA]</scope>
    <source>
        <strain evidence="3 4">LX15W</strain>
    </source>
</reference>
<dbReference type="PANTHER" id="PTHR42760">
    <property type="entry name" value="SHORT-CHAIN DEHYDROGENASES/REDUCTASES FAMILY MEMBER"/>
    <property type="match status" value="1"/>
</dbReference>
<comment type="similarity">
    <text evidence="1">Belongs to the short-chain dehydrogenases/reductases (SDR) family.</text>
</comment>
<gene>
    <name evidence="3" type="ORF">H8K55_07440</name>
</gene>
<keyword evidence="4" id="KW-1185">Reference proteome</keyword>
<evidence type="ECO:0000256" key="1">
    <source>
        <dbReference type="ARBA" id="ARBA00006484"/>
    </source>
</evidence>
<dbReference type="InterPro" id="IPR036291">
    <property type="entry name" value="NAD(P)-bd_dom_sf"/>
</dbReference>
<dbReference type="InterPro" id="IPR002347">
    <property type="entry name" value="SDR_fam"/>
</dbReference>
<proteinExistence type="inferred from homology"/>
<keyword evidence="2" id="KW-0560">Oxidoreductase</keyword>
<evidence type="ECO:0000313" key="4">
    <source>
        <dbReference type="Proteomes" id="UP000624279"/>
    </source>
</evidence>
<evidence type="ECO:0000256" key="2">
    <source>
        <dbReference type="ARBA" id="ARBA00023002"/>
    </source>
</evidence>
<dbReference type="Proteomes" id="UP000624279">
    <property type="component" value="Unassembled WGS sequence"/>
</dbReference>
<dbReference type="Pfam" id="PF13561">
    <property type="entry name" value="adh_short_C2"/>
    <property type="match status" value="1"/>
</dbReference>
<accession>A0ABR6YA01</accession>
<dbReference type="SUPFAM" id="SSF51735">
    <property type="entry name" value="NAD(P)-binding Rossmann-fold domains"/>
    <property type="match status" value="1"/>
</dbReference>
<name>A0ABR6YA01_9BURK</name>
<organism evidence="3 4">
    <name type="scientific">Undibacterium flavidum</name>
    <dbReference type="NCBI Taxonomy" id="2762297"/>
    <lineage>
        <taxon>Bacteria</taxon>
        <taxon>Pseudomonadati</taxon>
        <taxon>Pseudomonadota</taxon>
        <taxon>Betaproteobacteria</taxon>
        <taxon>Burkholderiales</taxon>
        <taxon>Oxalobacteraceae</taxon>
        <taxon>Undibacterium</taxon>
    </lineage>
</organism>